<evidence type="ECO:0000256" key="1">
    <source>
        <dbReference type="ARBA" id="ARBA00001946"/>
    </source>
</evidence>
<evidence type="ECO:0000313" key="10">
    <source>
        <dbReference type="Proteomes" id="UP001601442"/>
    </source>
</evidence>
<evidence type="ECO:0000256" key="2">
    <source>
        <dbReference type="ARBA" id="ARBA00022649"/>
    </source>
</evidence>
<keyword evidence="10" id="KW-1185">Reference proteome</keyword>
<proteinExistence type="inferred from homology"/>
<keyword evidence="4" id="KW-0479">Metal-binding</keyword>
<dbReference type="Proteomes" id="UP001601442">
    <property type="component" value="Unassembled WGS sequence"/>
</dbReference>
<dbReference type="InterPro" id="IPR002716">
    <property type="entry name" value="PIN_dom"/>
</dbReference>
<dbReference type="EMBL" id="JBIAMT010000003">
    <property type="protein sequence ID" value="MFF0498318.1"/>
    <property type="molecule type" value="Genomic_DNA"/>
</dbReference>
<dbReference type="RefSeq" id="WP_387395594.1">
    <property type="nucleotide sequence ID" value="NZ_JBIAMT010000003.1"/>
</dbReference>
<protein>
    <submittedName>
        <fullName evidence="9">Type II toxin-antitoxin system VapC family toxin</fullName>
    </submittedName>
</protein>
<name>A0ABW6P5I4_9NOCA</name>
<evidence type="ECO:0000256" key="4">
    <source>
        <dbReference type="ARBA" id="ARBA00022723"/>
    </source>
</evidence>
<evidence type="ECO:0000256" key="6">
    <source>
        <dbReference type="ARBA" id="ARBA00022842"/>
    </source>
</evidence>
<organism evidence="9 10">
    <name type="scientific">Nocardia aobensis</name>
    <dbReference type="NCBI Taxonomy" id="257277"/>
    <lineage>
        <taxon>Bacteria</taxon>
        <taxon>Bacillati</taxon>
        <taxon>Actinomycetota</taxon>
        <taxon>Actinomycetes</taxon>
        <taxon>Mycobacteriales</taxon>
        <taxon>Nocardiaceae</taxon>
        <taxon>Nocardia</taxon>
    </lineage>
</organism>
<evidence type="ECO:0000256" key="3">
    <source>
        <dbReference type="ARBA" id="ARBA00022722"/>
    </source>
</evidence>
<dbReference type="PANTHER" id="PTHR33653:SF1">
    <property type="entry name" value="RIBONUCLEASE VAPC2"/>
    <property type="match status" value="1"/>
</dbReference>
<accession>A0ABW6P5I4</accession>
<evidence type="ECO:0000256" key="7">
    <source>
        <dbReference type="ARBA" id="ARBA00038093"/>
    </source>
</evidence>
<sequence length="157" mass="17555">MNADHTGRTRGIIDTNIMILRRWLDPMELPDEMAITAVTLAELSAGPHEVRGNDEQDRYDEHAERARRLDVLQRAEHEFDPIPFDVEAARAYGRVCAAVIAVGRKPRRRLASLMIASVAVAEQLPLYTTNPSDFEGLEELLTVVTVTRPEVPRAGRG</sequence>
<keyword evidence="3" id="KW-0540">Nuclease</keyword>
<evidence type="ECO:0000256" key="5">
    <source>
        <dbReference type="ARBA" id="ARBA00022801"/>
    </source>
</evidence>
<evidence type="ECO:0000259" key="8">
    <source>
        <dbReference type="Pfam" id="PF01850"/>
    </source>
</evidence>
<dbReference type="Pfam" id="PF01850">
    <property type="entry name" value="PIN"/>
    <property type="match status" value="1"/>
</dbReference>
<keyword evidence="6" id="KW-0460">Magnesium</keyword>
<feature type="domain" description="PIN" evidence="8">
    <location>
        <begin position="19"/>
        <end position="135"/>
    </location>
</feature>
<comment type="similarity">
    <text evidence="7">Belongs to the PINc/VapC protein family.</text>
</comment>
<comment type="cofactor">
    <cofactor evidence="1">
        <name>Mg(2+)</name>
        <dbReference type="ChEBI" id="CHEBI:18420"/>
    </cofactor>
</comment>
<dbReference type="InterPro" id="IPR050556">
    <property type="entry name" value="Type_II_TA_system_RNase"/>
</dbReference>
<dbReference type="InterPro" id="IPR029060">
    <property type="entry name" value="PIN-like_dom_sf"/>
</dbReference>
<dbReference type="CDD" id="cd18732">
    <property type="entry name" value="PIN_MtVapC4-C5_like"/>
    <property type="match status" value="1"/>
</dbReference>
<keyword evidence="2" id="KW-1277">Toxin-antitoxin system</keyword>
<evidence type="ECO:0000313" key="9">
    <source>
        <dbReference type="EMBL" id="MFF0498318.1"/>
    </source>
</evidence>
<keyword evidence="5" id="KW-0378">Hydrolase</keyword>
<dbReference type="SUPFAM" id="SSF88723">
    <property type="entry name" value="PIN domain-like"/>
    <property type="match status" value="1"/>
</dbReference>
<dbReference type="PANTHER" id="PTHR33653">
    <property type="entry name" value="RIBONUCLEASE VAPC2"/>
    <property type="match status" value="1"/>
</dbReference>
<comment type="caution">
    <text evidence="9">The sequence shown here is derived from an EMBL/GenBank/DDBJ whole genome shotgun (WGS) entry which is preliminary data.</text>
</comment>
<dbReference type="Gene3D" id="3.40.50.1010">
    <property type="entry name" value="5'-nuclease"/>
    <property type="match status" value="1"/>
</dbReference>
<reference evidence="9 10" key="1">
    <citation type="submission" date="2024-10" db="EMBL/GenBank/DDBJ databases">
        <title>The Natural Products Discovery Center: Release of the First 8490 Sequenced Strains for Exploring Actinobacteria Biosynthetic Diversity.</title>
        <authorList>
            <person name="Kalkreuter E."/>
            <person name="Kautsar S.A."/>
            <person name="Yang D."/>
            <person name="Bader C.D."/>
            <person name="Teijaro C.N."/>
            <person name="Fluegel L."/>
            <person name="Davis C.M."/>
            <person name="Simpson J.R."/>
            <person name="Lauterbach L."/>
            <person name="Steele A.D."/>
            <person name="Gui C."/>
            <person name="Meng S."/>
            <person name="Li G."/>
            <person name="Viehrig K."/>
            <person name="Ye F."/>
            <person name="Su P."/>
            <person name="Kiefer A.F."/>
            <person name="Nichols A."/>
            <person name="Cepeda A.J."/>
            <person name="Yan W."/>
            <person name="Fan B."/>
            <person name="Jiang Y."/>
            <person name="Adhikari A."/>
            <person name="Zheng C.-J."/>
            <person name="Schuster L."/>
            <person name="Cowan T.M."/>
            <person name="Smanski M.J."/>
            <person name="Chevrette M.G."/>
            <person name="De Carvalho L.P.S."/>
            <person name="Shen B."/>
        </authorList>
    </citation>
    <scope>NUCLEOTIDE SEQUENCE [LARGE SCALE GENOMIC DNA]</scope>
    <source>
        <strain evidence="9 10">NPDC004119</strain>
    </source>
</reference>
<gene>
    <name evidence="9" type="ORF">ACFYU5_18055</name>
</gene>